<dbReference type="PANTHER" id="PTHR30514:SF1">
    <property type="entry name" value="HTH-TYPE TRANSCRIPTIONAL REGULATOR HEXR-RELATED"/>
    <property type="match status" value="1"/>
</dbReference>
<dbReference type="Pfam" id="PF01418">
    <property type="entry name" value="HTH_6"/>
    <property type="match status" value="1"/>
</dbReference>
<keyword evidence="2" id="KW-0238">DNA-binding</keyword>
<dbReference type="GO" id="GO:0097367">
    <property type="term" value="F:carbohydrate derivative binding"/>
    <property type="evidence" value="ECO:0007669"/>
    <property type="project" value="InterPro"/>
</dbReference>
<dbReference type="InterPro" id="IPR009057">
    <property type="entry name" value="Homeodomain-like_sf"/>
</dbReference>
<evidence type="ECO:0000259" key="1">
    <source>
        <dbReference type="PROSITE" id="PS51071"/>
    </source>
</evidence>
<dbReference type="SUPFAM" id="SSF53697">
    <property type="entry name" value="SIS domain"/>
    <property type="match status" value="1"/>
</dbReference>
<dbReference type="OrthoDB" id="63027at2"/>
<protein>
    <submittedName>
        <fullName evidence="2">DNA-binding transcriptional repressor RpiR</fullName>
    </submittedName>
</protein>
<dbReference type="InterPro" id="IPR047640">
    <property type="entry name" value="RpiR-like"/>
</dbReference>
<dbReference type="GO" id="GO:0003700">
    <property type="term" value="F:DNA-binding transcription factor activity"/>
    <property type="evidence" value="ECO:0007669"/>
    <property type="project" value="InterPro"/>
</dbReference>
<dbReference type="InterPro" id="IPR046348">
    <property type="entry name" value="SIS_dom_sf"/>
</dbReference>
<organism evidence="2 3">
    <name type="scientific">Faecalibacterium prausnitzii</name>
    <dbReference type="NCBI Taxonomy" id="853"/>
    <lineage>
        <taxon>Bacteria</taxon>
        <taxon>Bacillati</taxon>
        <taxon>Bacillota</taxon>
        <taxon>Clostridia</taxon>
        <taxon>Eubacteriales</taxon>
        <taxon>Oscillospiraceae</taxon>
        <taxon>Faecalibacterium</taxon>
    </lineage>
</organism>
<dbReference type="Gene3D" id="1.10.10.10">
    <property type="entry name" value="Winged helix-like DNA-binding domain superfamily/Winged helix DNA-binding domain"/>
    <property type="match status" value="1"/>
</dbReference>
<feature type="domain" description="HTH rpiR-type" evidence="1">
    <location>
        <begin position="10"/>
        <end position="86"/>
    </location>
</feature>
<sequence length="270" mass="30578">MSEARMMGSLADRLLSFVSTTPERDANYDIAVTLLKHYPQLKGMTLGQIANLCYTSKASISRFCRFLGMDSFKAFQAWLEQDFTMRTDYSRQFYTMLHNNQEMAIGSYRDTLISNIYATITPENAEVIPDIVRVLHGCGKAAYFSHHFLWDIGHYFQSKMMIMGRYVELFMDYAAQLECARSLTENDFAIICSVGGSYPTRYPDICNAIISSGCKVLVITQNLASPYLNTADFILQCGTTNRNDVGKYAALMANDLIVMGYMQAYDKAFQ</sequence>
<dbReference type="InterPro" id="IPR000281">
    <property type="entry name" value="HTH_RpiR"/>
</dbReference>
<dbReference type="Proteomes" id="UP000095649">
    <property type="component" value="Unassembled WGS sequence"/>
</dbReference>
<accession>A0A173V2J7</accession>
<dbReference type="InterPro" id="IPR036388">
    <property type="entry name" value="WH-like_DNA-bd_sf"/>
</dbReference>
<dbReference type="AlphaFoldDB" id="A0A173V2J7"/>
<reference evidence="2 3" key="1">
    <citation type="submission" date="2015-09" db="EMBL/GenBank/DDBJ databases">
        <authorList>
            <consortium name="Pathogen Informatics"/>
        </authorList>
    </citation>
    <scope>NUCLEOTIDE SEQUENCE [LARGE SCALE GENOMIC DNA]</scope>
    <source>
        <strain evidence="2 3">2789STDY5834970</strain>
    </source>
</reference>
<evidence type="ECO:0000313" key="2">
    <source>
        <dbReference type="EMBL" id="CUN20088.1"/>
    </source>
</evidence>
<name>A0A173V2J7_9FIRM</name>
<dbReference type="PROSITE" id="PS51071">
    <property type="entry name" value="HTH_RPIR"/>
    <property type="match status" value="1"/>
</dbReference>
<evidence type="ECO:0000313" key="3">
    <source>
        <dbReference type="Proteomes" id="UP000095649"/>
    </source>
</evidence>
<dbReference type="GO" id="GO:0003677">
    <property type="term" value="F:DNA binding"/>
    <property type="evidence" value="ECO:0007669"/>
    <property type="project" value="UniProtKB-KW"/>
</dbReference>
<dbReference type="PANTHER" id="PTHR30514">
    <property type="entry name" value="GLUCOKINASE"/>
    <property type="match status" value="1"/>
</dbReference>
<dbReference type="EMBL" id="CYXN01000028">
    <property type="protein sequence ID" value="CUN20088.1"/>
    <property type="molecule type" value="Genomic_DNA"/>
</dbReference>
<proteinExistence type="predicted"/>
<dbReference type="GO" id="GO:1901135">
    <property type="term" value="P:carbohydrate derivative metabolic process"/>
    <property type="evidence" value="ECO:0007669"/>
    <property type="project" value="InterPro"/>
</dbReference>
<dbReference type="RefSeq" id="WP_118553854.1">
    <property type="nucleotide sequence ID" value="NZ_CABJDF010000009.1"/>
</dbReference>
<dbReference type="SUPFAM" id="SSF46689">
    <property type="entry name" value="Homeodomain-like"/>
    <property type="match status" value="1"/>
</dbReference>
<gene>
    <name evidence="2" type="ORF">ERS852582_02419</name>
</gene>
<dbReference type="Gene3D" id="3.40.50.10490">
    <property type="entry name" value="Glucose-6-phosphate isomerase like protein, domain 1"/>
    <property type="match status" value="1"/>
</dbReference>